<dbReference type="PANTHER" id="PTHR36396:SF1">
    <property type="entry name" value="MALTASE-GLUCOAMYLASE, INTESTINAL PROTEIN"/>
    <property type="match status" value="1"/>
</dbReference>
<dbReference type="AlphaFoldDB" id="A0A0D2PEU2"/>
<protein>
    <submittedName>
        <fullName evidence="1">Uncharacterized protein</fullName>
    </submittedName>
</protein>
<organism evidence="1 2">
    <name type="scientific">Gossypium raimondii</name>
    <name type="common">Peruvian cotton</name>
    <name type="synonym">Gossypium klotzschianum subsp. raimondii</name>
    <dbReference type="NCBI Taxonomy" id="29730"/>
    <lineage>
        <taxon>Eukaryota</taxon>
        <taxon>Viridiplantae</taxon>
        <taxon>Streptophyta</taxon>
        <taxon>Embryophyta</taxon>
        <taxon>Tracheophyta</taxon>
        <taxon>Spermatophyta</taxon>
        <taxon>Magnoliopsida</taxon>
        <taxon>eudicotyledons</taxon>
        <taxon>Gunneridae</taxon>
        <taxon>Pentapetalae</taxon>
        <taxon>rosids</taxon>
        <taxon>malvids</taxon>
        <taxon>Malvales</taxon>
        <taxon>Malvaceae</taxon>
        <taxon>Malvoideae</taxon>
        <taxon>Gossypium</taxon>
    </lineage>
</organism>
<dbReference type="PANTHER" id="PTHR36396">
    <property type="entry name" value="MALTASE-GLUCOAMYLASE, INTESTINAL PROTEIN"/>
    <property type="match status" value="1"/>
</dbReference>
<evidence type="ECO:0000313" key="2">
    <source>
        <dbReference type="Proteomes" id="UP000032304"/>
    </source>
</evidence>
<reference evidence="1 2" key="1">
    <citation type="journal article" date="2012" name="Nature">
        <title>Repeated polyploidization of Gossypium genomes and the evolution of spinnable cotton fibres.</title>
        <authorList>
            <person name="Paterson A.H."/>
            <person name="Wendel J.F."/>
            <person name="Gundlach H."/>
            <person name="Guo H."/>
            <person name="Jenkins J."/>
            <person name="Jin D."/>
            <person name="Llewellyn D."/>
            <person name="Showmaker K.C."/>
            <person name="Shu S."/>
            <person name="Udall J."/>
            <person name="Yoo M.J."/>
            <person name="Byers R."/>
            <person name="Chen W."/>
            <person name="Doron-Faigenboim A."/>
            <person name="Duke M.V."/>
            <person name="Gong L."/>
            <person name="Grimwood J."/>
            <person name="Grover C."/>
            <person name="Grupp K."/>
            <person name="Hu G."/>
            <person name="Lee T.H."/>
            <person name="Li J."/>
            <person name="Lin L."/>
            <person name="Liu T."/>
            <person name="Marler B.S."/>
            <person name="Page J.T."/>
            <person name="Roberts A.W."/>
            <person name="Romanel E."/>
            <person name="Sanders W.S."/>
            <person name="Szadkowski E."/>
            <person name="Tan X."/>
            <person name="Tang H."/>
            <person name="Xu C."/>
            <person name="Wang J."/>
            <person name="Wang Z."/>
            <person name="Zhang D."/>
            <person name="Zhang L."/>
            <person name="Ashrafi H."/>
            <person name="Bedon F."/>
            <person name="Bowers J.E."/>
            <person name="Brubaker C.L."/>
            <person name="Chee P.W."/>
            <person name="Das S."/>
            <person name="Gingle A.R."/>
            <person name="Haigler C.H."/>
            <person name="Harker D."/>
            <person name="Hoffmann L.V."/>
            <person name="Hovav R."/>
            <person name="Jones D.C."/>
            <person name="Lemke C."/>
            <person name="Mansoor S."/>
            <person name="ur Rahman M."/>
            <person name="Rainville L.N."/>
            <person name="Rambani A."/>
            <person name="Reddy U.K."/>
            <person name="Rong J.K."/>
            <person name="Saranga Y."/>
            <person name="Scheffler B.E."/>
            <person name="Scheffler J.A."/>
            <person name="Stelly D.M."/>
            <person name="Triplett B.A."/>
            <person name="Van Deynze A."/>
            <person name="Vaslin M.F."/>
            <person name="Waghmare V.N."/>
            <person name="Walford S.A."/>
            <person name="Wright R.J."/>
            <person name="Zaki E.A."/>
            <person name="Zhang T."/>
            <person name="Dennis E.S."/>
            <person name="Mayer K.F."/>
            <person name="Peterson D.G."/>
            <person name="Rokhsar D.S."/>
            <person name="Wang X."/>
            <person name="Schmutz J."/>
        </authorList>
    </citation>
    <scope>NUCLEOTIDE SEQUENCE [LARGE SCALE GENOMIC DNA]</scope>
</reference>
<dbReference type="EMBL" id="CM001746">
    <property type="protein sequence ID" value="KJB44487.1"/>
    <property type="molecule type" value="Genomic_DNA"/>
</dbReference>
<sequence length="146" mass="15791">MSEAEQANSPKPPPYLEVLCKSTGKKTRFAAGTKAGFAVSLINRKLGIGAPVALHIESIREGEEPIIFGPDAVLVNYGNGWNLQTVSEMDFPGIGNGKHVRGFPTQIPNGKVITSSSIPFNVCCQAVFRLNNCQDDLINVFMTKKK</sequence>
<accession>A0A0D2PEU2</accession>
<keyword evidence="2" id="KW-1185">Reference proteome</keyword>
<gene>
    <name evidence="1" type="ORF">B456_007G255600</name>
</gene>
<evidence type="ECO:0000313" key="1">
    <source>
        <dbReference type="EMBL" id="KJB44487.1"/>
    </source>
</evidence>
<proteinExistence type="predicted"/>
<name>A0A0D2PEU2_GOSRA</name>
<dbReference type="Gramene" id="KJB44487">
    <property type="protein sequence ID" value="KJB44487"/>
    <property type="gene ID" value="B456_007G255600"/>
</dbReference>
<dbReference type="Proteomes" id="UP000032304">
    <property type="component" value="Chromosome 7"/>
</dbReference>